<evidence type="ECO:0000313" key="6">
    <source>
        <dbReference type="Ensembl" id="ENSEBUP00000005009.1"/>
    </source>
</evidence>
<dbReference type="GO" id="GO:0055037">
    <property type="term" value="C:recycling endosome"/>
    <property type="evidence" value="ECO:0007669"/>
    <property type="project" value="TreeGrafter"/>
</dbReference>
<name>A0A8C4NLW1_EPTBU</name>
<dbReference type="InterPro" id="IPR036179">
    <property type="entry name" value="Ig-like_dom_sf"/>
</dbReference>
<dbReference type="InterPro" id="IPR013106">
    <property type="entry name" value="Ig_V-set"/>
</dbReference>
<keyword evidence="3" id="KW-0472">Membrane</keyword>
<keyword evidence="1" id="KW-1015">Disulfide bond</keyword>
<keyword evidence="4" id="KW-0732">Signal</keyword>
<keyword evidence="3" id="KW-1133">Transmembrane helix</keyword>
<dbReference type="AlphaFoldDB" id="A0A8C4NLW1"/>
<feature type="signal peptide" evidence="4">
    <location>
        <begin position="1"/>
        <end position="22"/>
    </location>
</feature>
<keyword evidence="7" id="KW-1185">Reference proteome</keyword>
<protein>
    <recommendedName>
        <fullName evidence="5">Ig-like domain-containing protein</fullName>
    </recommendedName>
</protein>
<dbReference type="PROSITE" id="PS50835">
    <property type="entry name" value="IG_LIKE"/>
    <property type="match status" value="1"/>
</dbReference>
<dbReference type="Gene3D" id="2.60.40.10">
    <property type="entry name" value="Immunoglobulins"/>
    <property type="match status" value="3"/>
</dbReference>
<dbReference type="GO" id="GO:0019903">
    <property type="term" value="F:protein phosphatase binding"/>
    <property type="evidence" value="ECO:0007669"/>
    <property type="project" value="TreeGrafter"/>
</dbReference>
<evidence type="ECO:0000256" key="3">
    <source>
        <dbReference type="SAM" id="Phobius"/>
    </source>
</evidence>
<keyword evidence="2" id="KW-0393">Immunoglobulin domain</keyword>
<evidence type="ECO:0000259" key="5">
    <source>
        <dbReference type="PROSITE" id="PS50835"/>
    </source>
</evidence>
<dbReference type="InterPro" id="IPR003598">
    <property type="entry name" value="Ig_sub2"/>
</dbReference>
<dbReference type="PANTHER" id="PTHR46958:SF1">
    <property type="entry name" value="B-CELL RECEPTOR CD22"/>
    <property type="match status" value="1"/>
</dbReference>
<dbReference type="GO" id="GO:0050859">
    <property type="term" value="P:negative regulation of B cell receptor signaling pathway"/>
    <property type="evidence" value="ECO:0007669"/>
    <property type="project" value="TreeGrafter"/>
</dbReference>
<feature type="chain" id="PRO_5034357759" description="Ig-like domain-containing protein" evidence="4">
    <location>
        <begin position="23"/>
        <end position="442"/>
    </location>
</feature>
<dbReference type="GO" id="GO:0042113">
    <property type="term" value="P:B cell activation"/>
    <property type="evidence" value="ECO:0007669"/>
    <property type="project" value="TreeGrafter"/>
</dbReference>
<dbReference type="SMART" id="SM00408">
    <property type="entry name" value="IGc2"/>
    <property type="match status" value="1"/>
</dbReference>
<dbReference type="GO" id="GO:0033691">
    <property type="term" value="F:sialic acid binding"/>
    <property type="evidence" value="ECO:0007669"/>
    <property type="project" value="TreeGrafter"/>
</dbReference>
<keyword evidence="3" id="KW-0812">Transmembrane</keyword>
<evidence type="ECO:0000256" key="1">
    <source>
        <dbReference type="ARBA" id="ARBA00023157"/>
    </source>
</evidence>
<dbReference type="InterPro" id="IPR013098">
    <property type="entry name" value="Ig_I-set"/>
</dbReference>
<evidence type="ECO:0000256" key="4">
    <source>
        <dbReference type="SAM" id="SignalP"/>
    </source>
</evidence>
<reference evidence="6" key="1">
    <citation type="submission" date="2025-08" db="UniProtKB">
        <authorList>
            <consortium name="Ensembl"/>
        </authorList>
    </citation>
    <scope>IDENTIFICATION</scope>
</reference>
<dbReference type="Pfam" id="PF07679">
    <property type="entry name" value="I-set"/>
    <property type="match status" value="1"/>
</dbReference>
<organism evidence="6 7">
    <name type="scientific">Eptatretus burgeri</name>
    <name type="common">Inshore hagfish</name>
    <dbReference type="NCBI Taxonomy" id="7764"/>
    <lineage>
        <taxon>Eukaryota</taxon>
        <taxon>Metazoa</taxon>
        <taxon>Chordata</taxon>
        <taxon>Craniata</taxon>
        <taxon>Vertebrata</taxon>
        <taxon>Cyclostomata</taxon>
        <taxon>Myxini</taxon>
        <taxon>Myxiniformes</taxon>
        <taxon>Myxinidae</taxon>
        <taxon>Eptatretinae</taxon>
        <taxon>Eptatretus</taxon>
    </lineage>
</organism>
<dbReference type="GeneTree" id="ENSGT00970000195775"/>
<accession>A0A8C4NLW1</accession>
<feature type="domain" description="Ig-like" evidence="5">
    <location>
        <begin position="215"/>
        <end position="300"/>
    </location>
</feature>
<dbReference type="GO" id="GO:0070062">
    <property type="term" value="C:extracellular exosome"/>
    <property type="evidence" value="ECO:0007669"/>
    <property type="project" value="TreeGrafter"/>
</dbReference>
<dbReference type="GO" id="GO:0042609">
    <property type="term" value="F:CD4 receptor binding"/>
    <property type="evidence" value="ECO:0007669"/>
    <property type="project" value="TreeGrafter"/>
</dbReference>
<dbReference type="GO" id="GO:0030888">
    <property type="term" value="P:regulation of B cell proliferation"/>
    <property type="evidence" value="ECO:0007669"/>
    <property type="project" value="TreeGrafter"/>
</dbReference>
<reference evidence="6" key="2">
    <citation type="submission" date="2025-09" db="UniProtKB">
        <authorList>
            <consortium name="Ensembl"/>
        </authorList>
    </citation>
    <scope>IDENTIFICATION</scope>
</reference>
<dbReference type="SUPFAM" id="SSF48726">
    <property type="entry name" value="Immunoglobulin"/>
    <property type="match status" value="2"/>
</dbReference>
<dbReference type="GO" id="GO:0009897">
    <property type="term" value="C:external side of plasma membrane"/>
    <property type="evidence" value="ECO:0007669"/>
    <property type="project" value="TreeGrafter"/>
</dbReference>
<evidence type="ECO:0000256" key="2">
    <source>
        <dbReference type="ARBA" id="ARBA00023319"/>
    </source>
</evidence>
<dbReference type="Proteomes" id="UP000694388">
    <property type="component" value="Unplaced"/>
</dbReference>
<dbReference type="PANTHER" id="PTHR46958">
    <property type="entry name" value="B-CELL RECEPTOR CD22"/>
    <property type="match status" value="1"/>
</dbReference>
<dbReference type="FunFam" id="2.60.40.10:FF:000032">
    <property type="entry name" value="palladin isoform X1"/>
    <property type="match status" value="1"/>
</dbReference>
<dbReference type="Ensembl" id="ENSEBUT00000005447.1">
    <property type="protein sequence ID" value="ENSEBUP00000005009.1"/>
    <property type="gene ID" value="ENSEBUG00000003465.1"/>
</dbReference>
<evidence type="ECO:0000313" key="7">
    <source>
        <dbReference type="Proteomes" id="UP000694388"/>
    </source>
</evidence>
<dbReference type="InterPro" id="IPR013783">
    <property type="entry name" value="Ig-like_fold"/>
</dbReference>
<proteinExistence type="predicted"/>
<feature type="transmembrane region" description="Helical" evidence="3">
    <location>
        <begin position="308"/>
        <end position="333"/>
    </location>
</feature>
<sequence length="442" mass="49193">MVFLMNGAILYFLLWFLLPAKGNHLHGFVGHSALINCAFHPSVAAGNIFMCKNSFHNCKKPLYHGSTFGEIQGRYSLVGDLGLGKCSIKIQNLTSDDGGYYGVGLKIQNDVQKNKPWKYLYVHDVPPRPTIKVKPSKLVSGQKGACHCHSVSGYYSVQLQCFEIGNTSEQNGEDAELGLTATPMQDQRTCVCTLTDMFANRIGRRSLILNVSYGPQNVTVTPKIDLIEGQSMLLNCQVDSNPPSNISWTREGTNMSANSLKYSDNRLQLTMTSVDFHDAGVYTCRAKNTYGEANGTVMITVQVQAKSFLLSVGVPLAVLCILFILLLFAYIFCFKQHFRPKNSTKELSDKTGSVNKMGHMQNSVSSRHSWQQVDSFTQADDYMDVGSQDVKEEDGIVYTMLVYRDTNLFPSQAKEPEECSAEDTIYAQPVLHTHQECIYANM</sequence>
<dbReference type="SMART" id="SM00409">
    <property type="entry name" value="IG"/>
    <property type="match status" value="2"/>
</dbReference>
<dbReference type="Pfam" id="PF07686">
    <property type="entry name" value="V-set"/>
    <property type="match status" value="1"/>
</dbReference>
<dbReference type="OMA" id="MFANRIG"/>
<dbReference type="InterPro" id="IPR007110">
    <property type="entry name" value="Ig-like_dom"/>
</dbReference>
<dbReference type="GO" id="GO:0005769">
    <property type="term" value="C:early endosome"/>
    <property type="evidence" value="ECO:0007669"/>
    <property type="project" value="TreeGrafter"/>
</dbReference>
<dbReference type="InterPro" id="IPR003599">
    <property type="entry name" value="Ig_sub"/>
</dbReference>